<dbReference type="EMBL" id="MU155143">
    <property type="protein sequence ID" value="KAF9484521.1"/>
    <property type="molecule type" value="Genomic_DNA"/>
</dbReference>
<evidence type="ECO:0000313" key="2">
    <source>
        <dbReference type="Proteomes" id="UP000807469"/>
    </source>
</evidence>
<organism evidence="1 2">
    <name type="scientific">Pholiota conissans</name>
    <dbReference type="NCBI Taxonomy" id="109636"/>
    <lineage>
        <taxon>Eukaryota</taxon>
        <taxon>Fungi</taxon>
        <taxon>Dikarya</taxon>
        <taxon>Basidiomycota</taxon>
        <taxon>Agaricomycotina</taxon>
        <taxon>Agaricomycetes</taxon>
        <taxon>Agaricomycetidae</taxon>
        <taxon>Agaricales</taxon>
        <taxon>Agaricineae</taxon>
        <taxon>Strophariaceae</taxon>
        <taxon>Pholiota</taxon>
    </lineage>
</organism>
<dbReference type="Proteomes" id="UP000807469">
    <property type="component" value="Unassembled WGS sequence"/>
</dbReference>
<evidence type="ECO:0000313" key="1">
    <source>
        <dbReference type="EMBL" id="KAF9484521.1"/>
    </source>
</evidence>
<gene>
    <name evidence="1" type="ORF">BDN70DRAFT_127836</name>
</gene>
<accession>A0A9P6CXV8</accession>
<comment type="caution">
    <text evidence="1">The sequence shown here is derived from an EMBL/GenBank/DDBJ whole genome shotgun (WGS) entry which is preliminary data.</text>
</comment>
<keyword evidence="2" id="KW-1185">Reference proteome</keyword>
<dbReference type="AlphaFoldDB" id="A0A9P6CXV8"/>
<reference evidence="1" key="1">
    <citation type="submission" date="2020-11" db="EMBL/GenBank/DDBJ databases">
        <authorList>
            <consortium name="DOE Joint Genome Institute"/>
            <person name="Ahrendt S."/>
            <person name="Riley R."/>
            <person name="Andreopoulos W."/>
            <person name="Labutti K."/>
            <person name="Pangilinan J."/>
            <person name="Ruiz-Duenas F.J."/>
            <person name="Barrasa J.M."/>
            <person name="Sanchez-Garcia M."/>
            <person name="Camarero S."/>
            <person name="Miyauchi S."/>
            <person name="Serrano A."/>
            <person name="Linde D."/>
            <person name="Babiker R."/>
            <person name="Drula E."/>
            <person name="Ayuso-Fernandez I."/>
            <person name="Pacheco R."/>
            <person name="Padilla G."/>
            <person name="Ferreira P."/>
            <person name="Barriuso J."/>
            <person name="Kellner H."/>
            <person name="Castanera R."/>
            <person name="Alfaro M."/>
            <person name="Ramirez L."/>
            <person name="Pisabarro A.G."/>
            <person name="Kuo A."/>
            <person name="Tritt A."/>
            <person name="Lipzen A."/>
            <person name="He G."/>
            <person name="Yan M."/>
            <person name="Ng V."/>
            <person name="Cullen D."/>
            <person name="Martin F."/>
            <person name="Rosso M.-N."/>
            <person name="Henrissat B."/>
            <person name="Hibbett D."/>
            <person name="Martinez A.T."/>
            <person name="Grigoriev I.V."/>
        </authorList>
    </citation>
    <scope>NUCLEOTIDE SEQUENCE</scope>
    <source>
        <strain evidence="1">CIRM-BRFM 674</strain>
    </source>
</reference>
<sequence length="155" mass="17509">MERRLWPAIKRQATLFTRPTILSSSLRRHRQVCPQPSHALGSNPGSPLYSSAQFPPTPLDKMVLPHHTPYVTPHILHKNYAQAHDTEQFSNRMSTFRVQPNYPHPIPQSSARISSTSRRLASIWIVSRSSVTPLSLFSTRMPSATRVPLSPLLVL</sequence>
<name>A0A9P6CXV8_9AGAR</name>
<protein>
    <submittedName>
        <fullName evidence="1">Uncharacterized protein</fullName>
    </submittedName>
</protein>
<proteinExistence type="predicted"/>